<keyword evidence="7" id="KW-0747">Spliceosome</keyword>
<dbReference type="Gene3D" id="3.30.70.330">
    <property type="match status" value="1"/>
</dbReference>
<dbReference type="InterPro" id="IPR012677">
    <property type="entry name" value="Nucleotide-bd_a/b_plait_sf"/>
</dbReference>
<sequence length="349" mass="40066">MALDKTSISSITSSDPMSKPARLQVNPDDISDSNKPQQVGSQQFNIWWTNWSKNDNNQAKTKSKYRVNLSNDEGYTKASKGSPICLFFSQGCCYLGSKCNYFHRLPNDSDDFKQTQDCFGRDKTANYRDDMDGVGSFNKKNCTLYVGGFHMRPNIENLLKKNFEEFGNIIKIRVLKNKNCAFITMENENRAQFAKEAMQKQCLQEGSKEVLFVRWASEDKNPEVQQQEKRRMEELAMDTVRQLLQDQDNNNSNKKRKIDSSVTKEVEIEVVELNKEQKEVNNGDHSNSNVSTRNSTLNDYSTSSKQGNGIIRKSTLKQVAKFRKSLMFKRNEPHLESVLGNYSSDEDDE</sequence>
<evidence type="ECO:0000256" key="8">
    <source>
        <dbReference type="ARBA" id="ARBA00022771"/>
    </source>
</evidence>
<feature type="domain" description="RRM" evidence="18">
    <location>
        <begin position="142"/>
        <end position="218"/>
    </location>
</feature>
<dbReference type="STRING" id="294747.C5MD14"/>
<evidence type="ECO:0000259" key="19">
    <source>
        <dbReference type="PROSITE" id="PS50103"/>
    </source>
</evidence>
<evidence type="ECO:0000256" key="6">
    <source>
        <dbReference type="ARBA" id="ARBA00022723"/>
    </source>
</evidence>
<dbReference type="GO" id="GO:0071006">
    <property type="term" value="C:U2-type catalytic step 1 spliceosome"/>
    <property type="evidence" value="ECO:0007669"/>
    <property type="project" value="TreeGrafter"/>
</dbReference>
<evidence type="ECO:0000256" key="2">
    <source>
        <dbReference type="ARBA" id="ARBA00008024"/>
    </source>
</evidence>
<evidence type="ECO:0000256" key="13">
    <source>
        <dbReference type="ARBA" id="ARBA00023306"/>
    </source>
</evidence>
<dbReference type="GO" id="GO:0036002">
    <property type="term" value="F:pre-mRNA binding"/>
    <property type="evidence" value="ECO:0007669"/>
    <property type="project" value="TreeGrafter"/>
</dbReference>
<comment type="function">
    <text evidence="14">Involved in the first step of pre-mRNA splicing. Required for cell growth and cell cycle control. Plays a role in the levels of the U1, U4, U5 and U6 snRNAs and the maintenance of the U4/U6 snRNA complex. May provide the link between the 'nineteen complex' NTC spliceosome protein complex and the spliceosome through the U6 snRNA. Associates predominantly with U6 snRNAs in assembled active spliceosomes. Binds directly to the internal stem-loop (ISL) domain of the U6 snRNA and to the pre-mRNA intron near the 5' splice site during the activation and catalytic phases of the spliceosome cycle.</text>
</comment>
<feature type="domain" description="C3H1-type" evidence="19">
    <location>
        <begin position="79"/>
        <end position="106"/>
    </location>
</feature>
<protein>
    <recommendedName>
        <fullName evidence="4">Pre-mRNA-splicing factor CWC2</fullName>
    </recommendedName>
</protein>
<evidence type="ECO:0000256" key="3">
    <source>
        <dbReference type="ARBA" id="ARBA00011524"/>
    </source>
</evidence>
<dbReference type="AlphaFoldDB" id="C5MD14"/>
<dbReference type="VEuPathDB" id="FungiDB:CTRG_04115"/>
<evidence type="ECO:0000256" key="7">
    <source>
        <dbReference type="ARBA" id="ARBA00022728"/>
    </source>
</evidence>
<dbReference type="GO" id="GO:0006397">
    <property type="term" value="P:mRNA processing"/>
    <property type="evidence" value="ECO:0007669"/>
    <property type="project" value="UniProtKB-KW"/>
</dbReference>
<feature type="region of interest" description="Disordered" evidence="17">
    <location>
        <begin position="330"/>
        <end position="349"/>
    </location>
</feature>
<keyword evidence="11" id="KW-0508">mRNA splicing</keyword>
<dbReference type="Proteomes" id="UP000002037">
    <property type="component" value="Unassembled WGS sequence"/>
</dbReference>
<keyword evidence="6 16" id="KW-0479">Metal-binding</keyword>
<feature type="compositionally biased region" description="Basic and acidic residues" evidence="17">
    <location>
        <begin position="273"/>
        <end position="282"/>
    </location>
</feature>
<reference evidence="20 21" key="1">
    <citation type="journal article" date="2009" name="Nature">
        <title>Evolution of pathogenicity and sexual reproduction in eight Candida genomes.</title>
        <authorList>
            <person name="Butler G."/>
            <person name="Rasmussen M.D."/>
            <person name="Lin M.F."/>
            <person name="Santos M.A."/>
            <person name="Sakthikumar S."/>
            <person name="Munro C.A."/>
            <person name="Rheinbay E."/>
            <person name="Grabherr M."/>
            <person name="Forche A."/>
            <person name="Reedy J.L."/>
            <person name="Agrafioti I."/>
            <person name="Arnaud M.B."/>
            <person name="Bates S."/>
            <person name="Brown A.J."/>
            <person name="Brunke S."/>
            <person name="Costanzo M.C."/>
            <person name="Fitzpatrick D.A."/>
            <person name="de Groot P.W."/>
            <person name="Harris D."/>
            <person name="Hoyer L.L."/>
            <person name="Hube B."/>
            <person name="Klis F.M."/>
            <person name="Kodira C."/>
            <person name="Lennard N."/>
            <person name="Logue M.E."/>
            <person name="Martin R."/>
            <person name="Neiman A.M."/>
            <person name="Nikolaou E."/>
            <person name="Quail M.A."/>
            <person name="Quinn J."/>
            <person name="Santos M.C."/>
            <person name="Schmitzberger F.F."/>
            <person name="Sherlock G."/>
            <person name="Shah P."/>
            <person name="Silverstein K.A."/>
            <person name="Skrzypek M.S."/>
            <person name="Soll D."/>
            <person name="Staggs R."/>
            <person name="Stansfield I."/>
            <person name="Stumpf M.P."/>
            <person name="Sudbery P.E."/>
            <person name="Srikantha T."/>
            <person name="Zeng Q."/>
            <person name="Berman J."/>
            <person name="Berriman M."/>
            <person name="Heitman J."/>
            <person name="Gow N.A."/>
            <person name="Lorenz M.C."/>
            <person name="Birren B.W."/>
            <person name="Kellis M."/>
            <person name="Cuomo C.A."/>
        </authorList>
    </citation>
    <scope>NUCLEOTIDE SEQUENCE [LARGE SCALE GENOMIC DNA]</scope>
    <source>
        <strain evidence="21">ATCC MYA-3404 / T1</strain>
    </source>
</reference>
<evidence type="ECO:0000256" key="5">
    <source>
        <dbReference type="ARBA" id="ARBA00022664"/>
    </source>
</evidence>
<gene>
    <name evidence="20" type="ORF">CTRG_04115</name>
</gene>
<dbReference type="GO" id="GO:0000974">
    <property type="term" value="C:Prp19 complex"/>
    <property type="evidence" value="ECO:0007669"/>
    <property type="project" value="TreeGrafter"/>
</dbReference>
<dbReference type="Pfam" id="PF16131">
    <property type="entry name" value="Torus"/>
    <property type="match status" value="1"/>
</dbReference>
<evidence type="ECO:0000313" key="21">
    <source>
        <dbReference type="Proteomes" id="UP000002037"/>
    </source>
</evidence>
<keyword evidence="5" id="KW-0507">mRNA processing</keyword>
<proteinExistence type="inferred from homology"/>
<keyword evidence="9 16" id="KW-0862">Zinc</keyword>
<evidence type="ECO:0000256" key="12">
    <source>
        <dbReference type="ARBA" id="ARBA00023242"/>
    </source>
</evidence>
<dbReference type="GO" id="GO:0008380">
    <property type="term" value="P:RNA splicing"/>
    <property type="evidence" value="ECO:0007669"/>
    <property type="project" value="UniProtKB-KW"/>
</dbReference>
<dbReference type="GO" id="GO:0017070">
    <property type="term" value="F:U6 snRNA binding"/>
    <property type="evidence" value="ECO:0007669"/>
    <property type="project" value="TreeGrafter"/>
</dbReference>
<dbReference type="InterPro" id="IPR000571">
    <property type="entry name" value="Znf_CCCH"/>
</dbReference>
<dbReference type="SUPFAM" id="SSF54928">
    <property type="entry name" value="RNA-binding domain, RBD"/>
    <property type="match status" value="1"/>
</dbReference>
<feature type="compositionally biased region" description="Polar residues" evidence="17">
    <location>
        <begin position="283"/>
        <end position="307"/>
    </location>
</feature>
<dbReference type="InterPro" id="IPR035979">
    <property type="entry name" value="RBD_domain_sf"/>
</dbReference>
<keyword evidence="21" id="KW-1185">Reference proteome</keyword>
<comment type="subcellular location">
    <subcellularLocation>
        <location evidence="1">Nucleus</location>
    </subcellularLocation>
</comment>
<dbReference type="eggNOG" id="KOG0118">
    <property type="taxonomic scope" value="Eukaryota"/>
</dbReference>
<evidence type="ECO:0000256" key="11">
    <source>
        <dbReference type="ARBA" id="ARBA00023187"/>
    </source>
</evidence>
<keyword evidence="13" id="KW-0131">Cell cycle</keyword>
<evidence type="ECO:0000256" key="15">
    <source>
        <dbReference type="PROSITE-ProRule" id="PRU00176"/>
    </source>
</evidence>
<feature type="zinc finger region" description="C3H1-type" evidence="16">
    <location>
        <begin position="79"/>
        <end position="106"/>
    </location>
</feature>
<dbReference type="PANTHER" id="PTHR14089">
    <property type="entry name" value="PRE-MRNA-SPLICING FACTOR RBM22"/>
    <property type="match status" value="1"/>
</dbReference>
<evidence type="ECO:0000256" key="4">
    <source>
        <dbReference type="ARBA" id="ARBA00017295"/>
    </source>
</evidence>
<comment type="subunit">
    <text evidence="3">Associated with the spliceosome.</text>
</comment>
<dbReference type="InterPro" id="IPR032297">
    <property type="entry name" value="Torus"/>
</dbReference>
<dbReference type="OrthoDB" id="10251848at2759"/>
<dbReference type="InterPro" id="IPR039171">
    <property type="entry name" value="Cwc2/Slt11"/>
</dbReference>
<evidence type="ECO:0000256" key="14">
    <source>
        <dbReference type="ARBA" id="ARBA00025224"/>
    </source>
</evidence>
<evidence type="ECO:0000256" key="16">
    <source>
        <dbReference type="PROSITE-ProRule" id="PRU00723"/>
    </source>
</evidence>
<dbReference type="KEGG" id="ctp:CTRG_04115"/>
<dbReference type="SUPFAM" id="SSF90229">
    <property type="entry name" value="CCCH zinc finger"/>
    <property type="match status" value="1"/>
</dbReference>
<organism evidence="20 21">
    <name type="scientific">Candida tropicalis (strain ATCC MYA-3404 / T1)</name>
    <name type="common">Yeast</name>
    <dbReference type="NCBI Taxonomy" id="294747"/>
    <lineage>
        <taxon>Eukaryota</taxon>
        <taxon>Fungi</taxon>
        <taxon>Dikarya</taxon>
        <taxon>Ascomycota</taxon>
        <taxon>Saccharomycotina</taxon>
        <taxon>Pichiomycetes</taxon>
        <taxon>Debaryomycetaceae</taxon>
        <taxon>Candida/Lodderomyces clade</taxon>
        <taxon>Candida</taxon>
    </lineage>
</organism>
<dbReference type="PANTHER" id="PTHR14089:SF2">
    <property type="entry name" value="PRE-MRNA-SPLICING FACTOR CWC2"/>
    <property type="match status" value="1"/>
</dbReference>
<evidence type="ECO:0000256" key="9">
    <source>
        <dbReference type="ARBA" id="ARBA00022833"/>
    </source>
</evidence>
<feature type="region of interest" description="Disordered" evidence="17">
    <location>
        <begin position="1"/>
        <end position="38"/>
    </location>
</feature>
<comment type="similarity">
    <text evidence="2">Belongs to the RRM CWC2 family.</text>
</comment>
<evidence type="ECO:0000256" key="1">
    <source>
        <dbReference type="ARBA" id="ARBA00004123"/>
    </source>
</evidence>
<keyword evidence="10 15" id="KW-0694">RNA-binding</keyword>
<dbReference type="GO" id="GO:0071007">
    <property type="term" value="C:U2-type catalytic step 2 spliceosome"/>
    <property type="evidence" value="ECO:0007669"/>
    <property type="project" value="TreeGrafter"/>
</dbReference>
<feature type="compositionally biased region" description="Low complexity" evidence="17">
    <location>
        <begin position="1"/>
        <end position="20"/>
    </location>
</feature>
<dbReference type="HOGENOM" id="CLU_043308_0_1_1"/>
<dbReference type="PROSITE" id="PS50102">
    <property type="entry name" value="RRM"/>
    <property type="match status" value="1"/>
</dbReference>
<name>C5MD14_CANTT</name>
<dbReference type="EMBL" id="GG692399">
    <property type="protein sequence ID" value="EER32444.1"/>
    <property type="molecule type" value="Genomic_DNA"/>
</dbReference>
<evidence type="ECO:0000313" key="20">
    <source>
        <dbReference type="EMBL" id="EER32444.1"/>
    </source>
</evidence>
<dbReference type="PROSITE" id="PS50103">
    <property type="entry name" value="ZF_C3H1"/>
    <property type="match status" value="1"/>
</dbReference>
<dbReference type="GO" id="GO:0008270">
    <property type="term" value="F:zinc ion binding"/>
    <property type="evidence" value="ECO:0007669"/>
    <property type="project" value="UniProtKB-KW"/>
</dbReference>
<dbReference type="InterPro" id="IPR000504">
    <property type="entry name" value="RRM_dom"/>
</dbReference>
<evidence type="ECO:0000256" key="10">
    <source>
        <dbReference type="ARBA" id="ARBA00022884"/>
    </source>
</evidence>
<keyword evidence="12" id="KW-0539">Nucleus</keyword>
<accession>C5MD14</accession>
<dbReference type="RefSeq" id="XP_002549818.1">
    <property type="nucleotide sequence ID" value="XM_002549772.1"/>
</dbReference>
<keyword evidence="8 16" id="KW-0863">Zinc-finger</keyword>
<evidence type="ECO:0000256" key="17">
    <source>
        <dbReference type="SAM" id="MobiDB-lite"/>
    </source>
</evidence>
<feature type="region of interest" description="Disordered" evidence="17">
    <location>
        <begin position="273"/>
        <end position="312"/>
    </location>
</feature>
<dbReference type="InterPro" id="IPR036855">
    <property type="entry name" value="Znf_CCCH_sf"/>
</dbReference>
<dbReference type="Pfam" id="PF00076">
    <property type="entry name" value="RRM_1"/>
    <property type="match status" value="1"/>
</dbReference>
<dbReference type="GeneID" id="8297093"/>
<evidence type="ECO:0000259" key="18">
    <source>
        <dbReference type="PROSITE" id="PS50102"/>
    </source>
</evidence>
<dbReference type="SMART" id="SM00360">
    <property type="entry name" value="RRM"/>
    <property type="match status" value="1"/>
</dbReference>